<keyword evidence="1" id="KW-0472">Membrane</keyword>
<evidence type="ECO:0000256" key="1">
    <source>
        <dbReference type="SAM" id="Phobius"/>
    </source>
</evidence>
<dbReference type="KEGG" id="bgok:Pr1d_20560"/>
<sequence length="373" mass="42185">MPTLIRRIEQRASALRLLLAVVRQHLFAPLGTGNSVDTSWPNCHTPRLFSPFEGGNSRFISSPSDSNLIRMAANTAHIWSRLCTCYAITALLVLAMLMPRSSHAAEPFDDVVLEGTQESEVLSSDAAKFDEWESLFDDDKVSENEIYEDSTASWGDPNIKTIDWLRHFGFRHSSSSGRFAHKGVPLEGTSWLNRPYHADWFVGSLLGDELIPGRVDQHNGTIGGVRIGTDFDYYWGAEWRFGWSHPNIGLADQLEPAASSSYFITDVDLKYYPWGDTVVRPYWLLGLGMTNIGFRDHEGVTRDVTLATMPIGTGVTFHQWPWLVWRLEVLDNISFGADGVQTVNNFSLTAGMEYRFGAKPQSYWPWRTSRRIW</sequence>
<dbReference type="SUPFAM" id="SSF56925">
    <property type="entry name" value="OMPA-like"/>
    <property type="match status" value="1"/>
</dbReference>
<dbReference type="Proteomes" id="UP000323917">
    <property type="component" value="Chromosome"/>
</dbReference>
<accession>A0A5B9QB84</accession>
<keyword evidence="1" id="KW-1133">Transmembrane helix</keyword>
<evidence type="ECO:0000313" key="2">
    <source>
        <dbReference type="EMBL" id="QEG34772.1"/>
    </source>
</evidence>
<feature type="transmembrane region" description="Helical" evidence="1">
    <location>
        <begin position="78"/>
        <end position="98"/>
    </location>
</feature>
<gene>
    <name evidence="2" type="ORF">Pr1d_20560</name>
</gene>
<evidence type="ECO:0008006" key="4">
    <source>
        <dbReference type="Google" id="ProtNLM"/>
    </source>
</evidence>
<name>A0A5B9QB84_9BACT</name>
<dbReference type="RefSeq" id="WP_148073377.1">
    <property type="nucleotide sequence ID" value="NZ_CP042913.1"/>
</dbReference>
<dbReference type="EMBL" id="CP042913">
    <property type="protein sequence ID" value="QEG34772.1"/>
    <property type="molecule type" value="Genomic_DNA"/>
</dbReference>
<proteinExistence type="predicted"/>
<evidence type="ECO:0000313" key="3">
    <source>
        <dbReference type="Proteomes" id="UP000323917"/>
    </source>
</evidence>
<keyword evidence="1" id="KW-0812">Transmembrane</keyword>
<keyword evidence="3" id="KW-1185">Reference proteome</keyword>
<dbReference type="AlphaFoldDB" id="A0A5B9QB84"/>
<dbReference type="Gene3D" id="2.40.160.20">
    <property type="match status" value="1"/>
</dbReference>
<reference evidence="2 3" key="1">
    <citation type="submission" date="2019-08" db="EMBL/GenBank/DDBJ databases">
        <title>Deep-cultivation of Planctomycetes and their phenomic and genomic characterization uncovers novel biology.</title>
        <authorList>
            <person name="Wiegand S."/>
            <person name="Jogler M."/>
            <person name="Boedeker C."/>
            <person name="Pinto D."/>
            <person name="Vollmers J."/>
            <person name="Rivas-Marin E."/>
            <person name="Kohn T."/>
            <person name="Peeters S.H."/>
            <person name="Heuer A."/>
            <person name="Rast P."/>
            <person name="Oberbeckmann S."/>
            <person name="Bunk B."/>
            <person name="Jeske O."/>
            <person name="Meyerdierks A."/>
            <person name="Storesund J.E."/>
            <person name="Kallscheuer N."/>
            <person name="Luecker S."/>
            <person name="Lage O.M."/>
            <person name="Pohl T."/>
            <person name="Merkel B.J."/>
            <person name="Hornburger P."/>
            <person name="Mueller R.-W."/>
            <person name="Bruemmer F."/>
            <person name="Labrenz M."/>
            <person name="Spormann A.M."/>
            <person name="Op den Camp H."/>
            <person name="Overmann J."/>
            <person name="Amann R."/>
            <person name="Jetten M.S.M."/>
            <person name="Mascher T."/>
            <person name="Medema M.H."/>
            <person name="Devos D.P."/>
            <person name="Kaster A.-K."/>
            <person name="Ovreas L."/>
            <person name="Rohde M."/>
            <person name="Galperin M.Y."/>
            <person name="Jogler C."/>
        </authorList>
    </citation>
    <scope>NUCLEOTIDE SEQUENCE [LARGE SCALE GENOMIC DNA]</scope>
    <source>
        <strain evidence="2 3">Pr1d</strain>
    </source>
</reference>
<dbReference type="InterPro" id="IPR011250">
    <property type="entry name" value="OMP/PagP_B-barrel"/>
</dbReference>
<protein>
    <recommendedName>
        <fullName evidence="4">Outer membrane protein beta-barrel domain-containing protein</fullName>
    </recommendedName>
</protein>
<organism evidence="2 3">
    <name type="scientific">Bythopirellula goksoeyrii</name>
    <dbReference type="NCBI Taxonomy" id="1400387"/>
    <lineage>
        <taxon>Bacteria</taxon>
        <taxon>Pseudomonadati</taxon>
        <taxon>Planctomycetota</taxon>
        <taxon>Planctomycetia</taxon>
        <taxon>Pirellulales</taxon>
        <taxon>Lacipirellulaceae</taxon>
        <taxon>Bythopirellula</taxon>
    </lineage>
</organism>
<dbReference type="OrthoDB" id="251906at2"/>